<organism evidence="1 2">
    <name type="scientific">Trapa incisa</name>
    <dbReference type="NCBI Taxonomy" id="236973"/>
    <lineage>
        <taxon>Eukaryota</taxon>
        <taxon>Viridiplantae</taxon>
        <taxon>Streptophyta</taxon>
        <taxon>Embryophyta</taxon>
        <taxon>Tracheophyta</taxon>
        <taxon>Spermatophyta</taxon>
        <taxon>Magnoliopsida</taxon>
        <taxon>eudicotyledons</taxon>
        <taxon>Gunneridae</taxon>
        <taxon>Pentapetalae</taxon>
        <taxon>rosids</taxon>
        <taxon>malvids</taxon>
        <taxon>Myrtales</taxon>
        <taxon>Lythraceae</taxon>
        <taxon>Trapa</taxon>
    </lineage>
</organism>
<evidence type="ECO:0000313" key="1">
    <source>
        <dbReference type="EMBL" id="KAK4758258.1"/>
    </source>
</evidence>
<dbReference type="EMBL" id="JAXIOK010000012">
    <property type="protein sequence ID" value="KAK4758258.1"/>
    <property type="molecule type" value="Genomic_DNA"/>
</dbReference>
<dbReference type="Proteomes" id="UP001345219">
    <property type="component" value="Chromosome 15"/>
</dbReference>
<gene>
    <name evidence="1" type="ORF">SAY87_019559</name>
</gene>
<evidence type="ECO:0000313" key="2">
    <source>
        <dbReference type="Proteomes" id="UP001345219"/>
    </source>
</evidence>
<reference evidence="1 2" key="1">
    <citation type="journal article" date="2023" name="Hortic Res">
        <title>Pangenome of water caltrop reveals structural variations and asymmetric subgenome divergence after allopolyploidization.</title>
        <authorList>
            <person name="Zhang X."/>
            <person name="Chen Y."/>
            <person name="Wang L."/>
            <person name="Yuan Y."/>
            <person name="Fang M."/>
            <person name="Shi L."/>
            <person name="Lu R."/>
            <person name="Comes H.P."/>
            <person name="Ma Y."/>
            <person name="Chen Y."/>
            <person name="Huang G."/>
            <person name="Zhou Y."/>
            <person name="Zheng Z."/>
            <person name="Qiu Y."/>
        </authorList>
    </citation>
    <scope>NUCLEOTIDE SEQUENCE [LARGE SCALE GENOMIC DNA]</scope>
    <source>
        <tissue evidence="1">Roots</tissue>
    </source>
</reference>
<name>A0AAN7K5Y4_9MYRT</name>
<keyword evidence="2" id="KW-1185">Reference proteome</keyword>
<protein>
    <submittedName>
        <fullName evidence="1">Uncharacterized protein</fullName>
    </submittedName>
</protein>
<comment type="caution">
    <text evidence="1">The sequence shown here is derived from an EMBL/GenBank/DDBJ whole genome shotgun (WGS) entry which is preliminary data.</text>
</comment>
<accession>A0AAN7K5Y4</accession>
<dbReference type="AlphaFoldDB" id="A0AAN7K5Y4"/>
<sequence length="87" mass="9629">MMVETLPPSIRMDIMEGVNIKADPLRKKVVLKPPIRSWVSTVRISGGLFGEAAQKLRGYRRRRQADLLLPISSRAIGTKGWQKSGGG</sequence>
<proteinExistence type="predicted"/>